<organism evidence="1 2">
    <name type="scientific">Streptacidiphilus cavernicola</name>
    <dbReference type="NCBI Taxonomy" id="3342716"/>
    <lineage>
        <taxon>Bacteria</taxon>
        <taxon>Bacillati</taxon>
        <taxon>Actinomycetota</taxon>
        <taxon>Actinomycetes</taxon>
        <taxon>Kitasatosporales</taxon>
        <taxon>Streptomycetaceae</taxon>
        <taxon>Streptacidiphilus</taxon>
    </lineage>
</organism>
<reference evidence="1 2" key="1">
    <citation type="submission" date="2024-09" db="EMBL/GenBank/DDBJ databases">
        <authorList>
            <person name="Lee S.D."/>
        </authorList>
    </citation>
    <scope>NUCLEOTIDE SEQUENCE [LARGE SCALE GENOMIC DNA]</scope>
    <source>
        <strain evidence="1 2">N1-5</strain>
    </source>
</reference>
<dbReference type="SUPFAM" id="SSF56784">
    <property type="entry name" value="HAD-like"/>
    <property type="match status" value="1"/>
</dbReference>
<accession>A0ABV6UM26</accession>
<dbReference type="InterPro" id="IPR036412">
    <property type="entry name" value="HAD-like_sf"/>
</dbReference>
<sequence length="240" mass="26824">MTLEHPPPLSGSERVARCILFDFDGPLVKLFAGYSAARVAKEVRRDLRRRWDIRYRPVRGRSNCHGAIAAFPDLTRNRQDKDAIETYLLALVATAERRAVRDAAPTLGAEELVLQLHEDGWKMAITSNNADEAIHDYLDQDRSARIRPVFDGMVFGRGRIAAMKPEPDCVNEALKALGIDAKEHRAVLLGDSVSDYQAAVAAEIDFVGYSRRRRKRRQLRRAGADQVFGSLAEVRAALDA</sequence>
<dbReference type="PANTHER" id="PTHR43434:SF1">
    <property type="entry name" value="PHOSPHOGLYCOLATE PHOSPHATASE"/>
    <property type="match status" value="1"/>
</dbReference>
<gene>
    <name evidence="1" type="ORF">ACEZDJ_14540</name>
</gene>
<dbReference type="SFLD" id="SFLDG01129">
    <property type="entry name" value="C1.5:_HAD__Beta-PGM__Phosphata"/>
    <property type="match status" value="1"/>
</dbReference>
<dbReference type="Proteomes" id="UP001592528">
    <property type="component" value="Unassembled WGS sequence"/>
</dbReference>
<comment type="caution">
    <text evidence="1">The sequence shown here is derived from an EMBL/GenBank/DDBJ whole genome shotgun (WGS) entry which is preliminary data.</text>
</comment>
<dbReference type="SFLD" id="SFLDS00003">
    <property type="entry name" value="Haloacid_Dehalogenase"/>
    <property type="match status" value="1"/>
</dbReference>
<proteinExistence type="predicted"/>
<dbReference type="Pfam" id="PF00702">
    <property type="entry name" value="Hydrolase"/>
    <property type="match status" value="1"/>
</dbReference>
<dbReference type="PANTHER" id="PTHR43434">
    <property type="entry name" value="PHOSPHOGLYCOLATE PHOSPHATASE"/>
    <property type="match status" value="1"/>
</dbReference>
<dbReference type="Gene3D" id="3.40.50.1000">
    <property type="entry name" value="HAD superfamily/HAD-like"/>
    <property type="match status" value="1"/>
</dbReference>
<keyword evidence="2" id="KW-1185">Reference proteome</keyword>
<name>A0ABV6UM26_9ACTN</name>
<dbReference type="InterPro" id="IPR023214">
    <property type="entry name" value="HAD_sf"/>
</dbReference>
<dbReference type="EMBL" id="JBHEZZ010000006">
    <property type="protein sequence ID" value="MFC1402503.1"/>
    <property type="molecule type" value="Genomic_DNA"/>
</dbReference>
<evidence type="ECO:0000313" key="2">
    <source>
        <dbReference type="Proteomes" id="UP001592528"/>
    </source>
</evidence>
<keyword evidence="1" id="KW-0378">Hydrolase</keyword>
<dbReference type="GO" id="GO:0016787">
    <property type="term" value="F:hydrolase activity"/>
    <property type="evidence" value="ECO:0007669"/>
    <property type="project" value="UniProtKB-KW"/>
</dbReference>
<dbReference type="EC" id="3.-.-.-" evidence="1"/>
<dbReference type="RefSeq" id="WP_030249924.1">
    <property type="nucleotide sequence ID" value="NZ_JBHEZZ010000006.1"/>
</dbReference>
<protein>
    <submittedName>
        <fullName evidence="1">HAD family hydrolase</fullName>
        <ecNumber evidence="1">3.-.-.-</ecNumber>
    </submittedName>
</protein>
<dbReference type="InterPro" id="IPR050155">
    <property type="entry name" value="HAD-like_hydrolase_sf"/>
</dbReference>
<evidence type="ECO:0000313" key="1">
    <source>
        <dbReference type="EMBL" id="MFC1402503.1"/>
    </source>
</evidence>